<dbReference type="EMBL" id="AE000657">
    <property type="protein sequence ID" value="AAC07069.1"/>
    <property type="molecule type" value="Genomic_DNA"/>
</dbReference>
<accession>O67107</accession>
<reference evidence="2 3" key="1">
    <citation type="journal article" date="1998" name="Nature">
        <title>The complete genome of the hyperthermophilic bacterium Aquifex aeolicus.</title>
        <authorList>
            <person name="Deckert G."/>
            <person name="Warren P.V."/>
            <person name="Gaasterland T."/>
            <person name="Young W.G."/>
            <person name="Lenox A.L."/>
            <person name="Graham D.E."/>
            <person name="Overbeek R."/>
            <person name="Snead M.A."/>
            <person name="Keller M."/>
            <person name="Aujay M."/>
            <person name="Huber R."/>
            <person name="Feldman R.A."/>
            <person name="Short J.M."/>
            <person name="Olson G.J."/>
            <person name="Swanson R.V."/>
        </authorList>
    </citation>
    <scope>NUCLEOTIDE SEQUENCE [LARGE SCALE GENOMIC DNA]</scope>
    <source>
        <strain evidence="2 3">VF5</strain>
    </source>
</reference>
<sequence>MKKRIISPTVKKKEDRLPPGQKWIKAPIVYDIVDDIPDWDMEKYRFKVWGEVENPIELTYEELLKLPSAEVVADFHCVTRWSVPEIVWEGVLTKDLLEIVKPKPTAQYVLVHCLEGYTTNLPVEYLEKEDSILAYKMFGKPIPKRHGYPLRLVVPQLYAWKSAKYVWGIEFLDHLVPGYWEVRGYHHVGDPWKEERFWGD</sequence>
<dbReference type="PIR" id="H70384">
    <property type="entry name" value="H70384"/>
</dbReference>
<evidence type="ECO:0000313" key="3">
    <source>
        <dbReference type="Proteomes" id="UP000000798"/>
    </source>
</evidence>
<dbReference type="EnsemblBacteria" id="AAC07069">
    <property type="protein sequence ID" value="AAC07069"/>
    <property type="gene ID" value="aq_979"/>
</dbReference>
<dbReference type="PANTHER" id="PTHR43032">
    <property type="entry name" value="PROTEIN-METHIONINE-SULFOXIDE REDUCTASE"/>
    <property type="match status" value="1"/>
</dbReference>
<organism evidence="2 3">
    <name type="scientific">Aquifex aeolicus (strain VF5)</name>
    <dbReference type="NCBI Taxonomy" id="224324"/>
    <lineage>
        <taxon>Bacteria</taxon>
        <taxon>Pseudomonadati</taxon>
        <taxon>Aquificota</taxon>
        <taxon>Aquificia</taxon>
        <taxon>Aquificales</taxon>
        <taxon>Aquificaceae</taxon>
        <taxon>Aquifex</taxon>
    </lineage>
</organism>
<dbReference type="PANTHER" id="PTHR43032:SF4">
    <property type="entry name" value="OXIDOREDUCTASE MOLYBDOPTERIN-BINDING DOMAIN-CONTAINING PROTEIN"/>
    <property type="match status" value="1"/>
</dbReference>
<dbReference type="RefSeq" id="WP_010880608.1">
    <property type="nucleotide sequence ID" value="NC_000918.1"/>
</dbReference>
<proteinExistence type="predicted"/>
<feature type="domain" description="Oxidoreductase molybdopterin-binding" evidence="1">
    <location>
        <begin position="36"/>
        <end position="180"/>
    </location>
</feature>
<dbReference type="InParanoid" id="O67107"/>
<dbReference type="HOGENOM" id="CLU_094953_0_0_0"/>
<dbReference type="FunCoup" id="O67107">
    <property type="interactions" value="28"/>
</dbReference>
<dbReference type="InterPro" id="IPR036374">
    <property type="entry name" value="OxRdtase_Mopterin-bd_sf"/>
</dbReference>
<keyword evidence="3" id="KW-1185">Reference proteome</keyword>
<protein>
    <recommendedName>
        <fullName evidence="1">Oxidoreductase molybdopterin-binding domain-containing protein</fullName>
    </recommendedName>
</protein>
<gene>
    <name evidence="2" type="ordered locus">aq_979</name>
</gene>
<dbReference type="GO" id="GO:0016491">
    <property type="term" value="F:oxidoreductase activity"/>
    <property type="evidence" value="ECO:0000318"/>
    <property type="project" value="GO_Central"/>
</dbReference>
<dbReference type="PATRIC" id="fig|224324.8.peg.770"/>
<name>O67107_AQUAE</name>
<dbReference type="OrthoDB" id="9778777at2"/>
<dbReference type="CDD" id="cd02109">
    <property type="entry name" value="arch_bact_SO_family_Moco"/>
    <property type="match status" value="1"/>
</dbReference>
<dbReference type="eggNOG" id="COG2041">
    <property type="taxonomic scope" value="Bacteria"/>
</dbReference>
<dbReference type="KEGG" id="aae:aq_979"/>
<evidence type="ECO:0000313" key="2">
    <source>
        <dbReference type="EMBL" id="AAC07069.1"/>
    </source>
</evidence>
<dbReference type="InterPro" id="IPR000572">
    <property type="entry name" value="OxRdtase_Mopterin-bd_dom"/>
</dbReference>
<dbReference type="Gene3D" id="3.90.420.10">
    <property type="entry name" value="Oxidoreductase, molybdopterin-binding domain"/>
    <property type="match status" value="1"/>
</dbReference>
<evidence type="ECO:0000259" key="1">
    <source>
        <dbReference type="Pfam" id="PF00174"/>
    </source>
</evidence>
<dbReference type="Proteomes" id="UP000000798">
    <property type="component" value="Chromosome"/>
</dbReference>
<dbReference type="STRING" id="224324.aq_979"/>
<dbReference type="SUPFAM" id="SSF56524">
    <property type="entry name" value="Oxidoreductase molybdopterin-binding domain"/>
    <property type="match status" value="1"/>
</dbReference>
<dbReference type="Pfam" id="PF00174">
    <property type="entry name" value="Oxidored_molyb"/>
    <property type="match status" value="1"/>
</dbReference>
<dbReference type="AlphaFoldDB" id="O67107"/>